<comment type="catalytic activity">
    <reaction evidence="8">
        <text>a quinone + NADH + H(+) = a quinol + NAD(+)</text>
        <dbReference type="Rhea" id="RHEA:46160"/>
        <dbReference type="ChEBI" id="CHEBI:15378"/>
        <dbReference type="ChEBI" id="CHEBI:24646"/>
        <dbReference type="ChEBI" id="CHEBI:57540"/>
        <dbReference type="ChEBI" id="CHEBI:57945"/>
        <dbReference type="ChEBI" id="CHEBI:132124"/>
        <dbReference type="EC" id="1.6.5.9"/>
    </reaction>
</comment>
<evidence type="ECO:0000259" key="9">
    <source>
        <dbReference type="Pfam" id="PF22366"/>
    </source>
</evidence>
<keyword evidence="4" id="KW-0285">Flavoprotein</keyword>
<comment type="caution">
    <text evidence="10">The sequence shown here is derived from an EMBL/GenBank/DDBJ whole genome shotgun (WGS) entry which is preliminary data.</text>
</comment>
<organism evidence="10 11">
    <name type="scientific">Camellia sinensis var. sinensis</name>
    <name type="common">China tea</name>
    <dbReference type="NCBI Taxonomy" id="542762"/>
    <lineage>
        <taxon>Eukaryota</taxon>
        <taxon>Viridiplantae</taxon>
        <taxon>Streptophyta</taxon>
        <taxon>Embryophyta</taxon>
        <taxon>Tracheophyta</taxon>
        <taxon>Spermatophyta</taxon>
        <taxon>Magnoliopsida</taxon>
        <taxon>eudicotyledons</taxon>
        <taxon>Gunneridae</taxon>
        <taxon>Pentapetalae</taxon>
        <taxon>asterids</taxon>
        <taxon>Ericales</taxon>
        <taxon>Theaceae</taxon>
        <taxon>Camellia</taxon>
    </lineage>
</organism>
<evidence type="ECO:0000256" key="2">
    <source>
        <dbReference type="ARBA" id="ARBA00005272"/>
    </source>
</evidence>
<comment type="cofactor">
    <cofactor evidence="1">
        <name>FAD</name>
        <dbReference type="ChEBI" id="CHEBI:57692"/>
    </cofactor>
</comment>
<dbReference type="PANTHER" id="PTHR43706:SF4">
    <property type="entry name" value="NADH:UBIQUINONE REDUCTASE (NON-ELECTROGENIC)"/>
    <property type="match status" value="1"/>
</dbReference>
<evidence type="ECO:0000256" key="4">
    <source>
        <dbReference type="ARBA" id="ARBA00022630"/>
    </source>
</evidence>
<dbReference type="GO" id="GO:0005739">
    <property type="term" value="C:mitochondrion"/>
    <property type="evidence" value="ECO:0007669"/>
    <property type="project" value="TreeGrafter"/>
</dbReference>
<dbReference type="PANTHER" id="PTHR43706">
    <property type="entry name" value="NADH DEHYDROGENASE"/>
    <property type="match status" value="1"/>
</dbReference>
<comment type="similarity">
    <text evidence="2">Belongs to the NADH dehydrogenase family.</text>
</comment>
<dbReference type="STRING" id="542762.A0A4S4DDI4"/>
<name>A0A4S4DDI4_CAMSN</name>
<dbReference type="Pfam" id="PF22366">
    <property type="entry name" value="NDH2_C"/>
    <property type="match status" value="1"/>
</dbReference>
<keyword evidence="6" id="KW-0560">Oxidoreductase</keyword>
<keyword evidence="7" id="KW-0520">NAD</keyword>
<protein>
    <recommendedName>
        <fullName evidence="3">NADH:ubiquinone reductase (non-electrogenic)</fullName>
        <ecNumber evidence="3">1.6.5.9</ecNumber>
    </recommendedName>
</protein>
<keyword evidence="11" id="KW-1185">Reference proteome</keyword>
<sequence>MYTTYNSKNALQEIQALIVAPILLHRSALSIPLFQPQIEREGKYLVELFDKVGKQNGGKALCAKDIPLGVPFIYKHLGSMASVGRYKALVDLRQSKDAKGVSLAGFISWLIWRSAYLTRVVSWRNRFYVAVNWATTLVFGRDNSRIG</sequence>
<evidence type="ECO:0000256" key="1">
    <source>
        <dbReference type="ARBA" id="ARBA00001974"/>
    </source>
</evidence>
<gene>
    <name evidence="10" type="ORF">TEA_025458</name>
</gene>
<evidence type="ECO:0000313" key="11">
    <source>
        <dbReference type="Proteomes" id="UP000306102"/>
    </source>
</evidence>
<evidence type="ECO:0000256" key="6">
    <source>
        <dbReference type="ARBA" id="ARBA00023002"/>
    </source>
</evidence>
<keyword evidence="5" id="KW-0274">FAD</keyword>
<evidence type="ECO:0000256" key="3">
    <source>
        <dbReference type="ARBA" id="ARBA00012637"/>
    </source>
</evidence>
<dbReference type="GO" id="GO:0050136">
    <property type="term" value="F:NADH dehydrogenase (quinone) (non-electrogenic) activity"/>
    <property type="evidence" value="ECO:0007669"/>
    <property type="project" value="UniProtKB-EC"/>
</dbReference>
<dbReference type="EC" id="1.6.5.9" evidence="3"/>
<dbReference type="Proteomes" id="UP000306102">
    <property type="component" value="Unassembled WGS sequence"/>
</dbReference>
<feature type="domain" description="External alternative NADH-ubiquinone oxidoreductase-like C-terminal" evidence="9">
    <location>
        <begin position="76"/>
        <end position="142"/>
    </location>
</feature>
<reference evidence="10 11" key="1">
    <citation type="journal article" date="2018" name="Proc. Natl. Acad. Sci. U.S.A.">
        <title>Draft genome sequence of Camellia sinensis var. sinensis provides insights into the evolution of the tea genome and tea quality.</title>
        <authorList>
            <person name="Wei C."/>
            <person name="Yang H."/>
            <person name="Wang S."/>
            <person name="Zhao J."/>
            <person name="Liu C."/>
            <person name="Gao L."/>
            <person name="Xia E."/>
            <person name="Lu Y."/>
            <person name="Tai Y."/>
            <person name="She G."/>
            <person name="Sun J."/>
            <person name="Cao H."/>
            <person name="Tong W."/>
            <person name="Gao Q."/>
            <person name="Li Y."/>
            <person name="Deng W."/>
            <person name="Jiang X."/>
            <person name="Wang W."/>
            <person name="Chen Q."/>
            <person name="Zhang S."/>
            <person name="Li H."/>
            <person name="Wu J."/>
            <person name="Wang P."/>
            <person name="Li P."/>
            <person name="Shi C."/>
            <person name="Zheng F."/>
            <person name="Jian J."/>
            <person name="Huang B."/>
            <person name="Shan D."/>
            <person name="Shi M."/>
            <person name="Fang C."/>
            <person name="Yue Y."/>
            <person name="Li F."/>
            <person name="Li D."/>
            <person name="Wei S."/>
            <person name="Han B."/>
            <person name="Jiang C."/>
            <person name="Yin Y."/>
            <person name="Xia T."/>
            <person name="Zhang Z."/>
            <person name="Bennetzen J.L."/>
            <person name="Zhao S."/>
            <person name="Wan X."/>
        </authorList>
    </citation>
    <scope>NUCLEOTIDE SEQUENCE [LARGE SCALE GENOMIC DNA]</scope>
    <source>
        <strain evidence="11">cv. Shuchazao</strain>
        <tissue evidence="10">Leaf</tissue>
    </source>
</reference>
<evidence type="ECO:0000256" key="5">
    <source>
        <dbReference type="ARBA" id="ARBA00022827"/>
    </source>
</evidence>
<dbReference type="EMBL" id="SDRB02011614">
    <property type="protein sequence ID" value="THG00710.1"/>
    <property type="molecule type" value="Genomic_DNA"/>
</dbReference>
<dbReference type="Gene3D" id="3.50.50.100">
    <property type="match status" value="1"/>
</dbReference>
<evidence type="ECO:0000256" key="7">
    <source>
        <dbReference type="ARBA" id="ARBA00023027"/>
    </source>
</evidence>
<evidence type="ECO:0000256" key="8">
    <source>
        <dbReference type="ARBA" id="ARBA00047599"/>
    </source>
</evidence>
<accession>A0A4S4DDI4</accession>
<evidence type="ECO:0000313" key="10">
    <source>
        <dbReference type="EMBL" id="THG00710.1"/>
    </source>
</evidence>
<proteinExistence type="inferred from homology"/>
<dbReference type="InterPro" id="IPR054585">
    <property type="entry name" value="NDH2-like_C"/>
</dbReference>
<dbReference type="InterPro" id="IPR045024">
    <property type="entry name" value="NDH-2"/>
</dbReference>
<dbReference type="AlphaFoldDB" id="A0A4S4DDI4"/>